<name>A0A9K3DAV1_9EUKA</name>
<organism evidence="2 3">
    <name type="scientific">Kipferlia bialata</name>
    <dbReference type="NCBI Taxonomy" id="797122"/>
    <lineage>
        <taxon>Eukaryota</taxon>
        <taxon>Metamonada</taxon>
        <taxon>Carpediemonas-like organisms</taxon>
        <taxon>Kipferlia</taxon>
    </lineage>
</organism>
<proteinExistence type="predicted"/>
<sequence>MNRAPSPGSFEFWALASLDGSLDTEASEALRKVVQSRLGDQKAVCSSGVISGHGSHSIEEPTVSCIDPQMRVCSPMTLGLGGISSVSSTHLSNDMDEADTAKAPASGQDPHPHSSYTSCHSSDHASPVSQRGERERERERERQSTSPHSSRSGRGEGGRVSTQTIGTEGTVSGAESNVDGEVGG</sequence>
<reference evidence="2 3" key="1">
    <citation type="journal article" date="2018" name="PLoS ONE">
        <title>The draft genome of Kipferlia bialata reveals reductive genome evolution in fornicate parasites.</title>
        <authorList>
            <person name="Tanifuji G."/>
            <person name="Takabayashi S."/>
            <person name="Kume K."/>
            <person name="Takagi M."/>
            <person name="Nakayama T."/>
            <person name="Kamikawa R."/>
            <person name="Inagaki Y."/>
            <person name="Hashimoto T."/>
        </authorList>
    </citation>
    <scope>NUCLEOTIDE SEQUENCE [LARGE SCALE GENOMIC DNA]</scope>
    <source>
        <strain evidence="2">NY0173</strain>
    </source>
</reference>
<evidence type="ECO:0000313" key="2">
    <source>
        <dbReference type="EMBL" id="GIQ90559.1"/>
    </source>
</evidence>
<feature type="compositionally biased region" description="Basic and acidic residues" evidence="1">
    <location>
        <begin position="131"/>
        <end position="143"/>
    </location>
</feature>
<gene>
    <name evidence="2" type="ORF">KIPB_013396</name>
</gene>
<evidence type="ECO:0000256" key="1">
    <source>
        <dbReference type="SAM" id="MobiDB-lite"/>
    </source>
</evidence>
<feature type="region of interest" description="Disordered" evidence="1">
    <location>
        <begin position="84"/>
        <end position="184"/>
    </location>
</feature>
<evidence type="ECO:0000313" key="3">
    <source>
        <dbReference type="Proteomes" id="UP000265618"/>
    </source>
</evidence>
<dbReference type="AlphaFoldDB" id="A0A9K3DAV1"/>
<accession>A0A9K3DAV1</accession>
<dbReference type="EMBL" id="BDIP01006332">
    <property type="protein sequence ID" value="GIQ90559.1"/>
    <property type="molecule type" value="Genomic_DNA"/>
</dbReference>
<dbReference type="Proteomes" id="UP000265618">
    <property type="component" value="Unassembled WGS sequence"/>
</dbReference>
<protein>
    <submittedName>
        <fullName evidence="2">Uncharacterized protein</fullName>
    </submittedName>
</protein>
<keyword evidence="3" id="KW-1185">Reference proteome</keyword>
<feature type="compositionally biased region" description="Polar residues" evidence="1">
    <location>
        <begin position="162"/>
        <end position="175"/>
    </location>
</feature>
<comment type="caution">
    <text evidence="2">The sequence shown here is derived from an EMBL/GenBank/DDBJ whole genome shotgun (WGS) entry which is preliminary data.</text>
</comment>